<dbReference type="InterPro" id="IPR023366">
    <property type="entry name" value="ATP_synth_asu-like_sf"/>
</dbReference>
<dbReference type="Gene3D" id="3.40.50.300">
    <property type="entry name" value="P-loop containing nucleotide triphosphate hydrolases"/>
    <property type="match status" value="2"/>
</dbReference>
<keyword evidence="12" id="KW-0066">ATP synthesis</keyword>
<keyword evidence="11" id="KW-0139">CF(1)</keyword>
<evidence type="ECO:0000313" key="18">
    <source>
        <dbReference type="Proteomes" id="UP000317650"/>
    </source>
</evidence>
<evidence type="ECO:0000259" key="14">
    <source>
        <dbReference type="Pfam" id="PF00006"/>
    </source>
</evidence>
<sequence>MVTLRADEISNIIRERIEQYSREIKIVNTGTVLQVGDGIARVHGLDEVMAGELVEFQEGTIGIALNLESNNVGVVLMGDGLMIQEGSSVKATGRIAQIPVSEGYLGRVINALAKPIDGRGEISASESRLIESPAPGIISRRSVYEPLQTGLIAIDSMIPIGRGQRELIIGDRQTGKTAVATDTILNQKGQNVICVYVAIGQKASSVAQVVTTFREKGAMEYTIVVAETADSPATLQYLAPYTGAALAEFFMYRGQHTLIIYDDLSKQAQAYRQMSLLLRRPPGREAYPGDVFYLHSRLLERAAKSNSSLGEGSMTALPIVETQSGDVSAYIPTNVISITDGQIFLSADLFNAGIRPAINVGISVSRVGSAAQIKAMKQVAGKSKLELAQFTELEAFAQFASGLDEVMAGELVEFQEGTIGIALNLESNNVGVVLMGDGLMIQEGSSVKATGRIARVHGLDEVMAGELVEFQEGTIGIALNLESNNVGVVLMGDGLMIQEGSSVKATGRIARVHGLDEVMAGELVEFQEGTIGIALNLESNNVGVVLMGDGLMIQEGSSVKATGRIARVHGLDEVMAGELVEFQEGTIGIALNLESNNVGVVLMGDGLMIQEGSSVKATGRIARVHGLDEVMAGELVEFQEGTIGIALNLESNNVGVVLMGDGLMIQEGSSVKATGRIAQIPVSEGYLGRVINALAKPIDGRGEISASESRLIESPAPGIISRRSVYEPLQTGLIAIDSMIPIGRGQRELIIGDRQTGKTAVATDTILNQKGQNVICVYVAIGQKASSVAQVVTTFREKGAMEYTIVVAETADSPATLQYLAPYTGAALAEFFMYRGQHTLIIYDDLSKQAQAYRQMSLLLRRPPGREAYPGDVFYLHSRLLERAAKSNSSLGEGSMTALPIVETQSGDVSAYIPTNVISITDGQIFLSADLFNAGIRPAINVGISVSRVGSAAQIKAMKQVAGKSKLELAQFTELEAFAQFASDLDKAT</sequence>
<keyword evidence="6" id="KW-0547">Nucleotide-binding</keyword>
<gene>
    <name evidence="17" type="ORF">C4D60_Mb00t08300</name>
</gene>
<dbReference type="InterPro" id="IPR004100">
    <property type="entry name" value="ATPase_F1/V1/A1_a/bsu_N"/>
</dbReference>
<dbReference type="GO" id="GO:0005743">
    <property type="term" value="C:mitochondrial inner membrane"/>
    <property type="evidence" value="ECO:0007669"/>
    <property type="project" value="UniProtKB-SubCell"/>
</dbReference>
<protein>
    <recommendedName>
        <fullName evidence="4">ATP synthase subunit alpha, mitochondrial</fullName>
    </recommendedName>
</protein>
<dbReference type="Gene3D" id="1.20.150.20">
    <property type="entry name" value="ATP synthase alpha/beta chain, C-terminal domain"/>
    <property type="match status" value="1"/>
</dbReference>
<dbReference type="NCBIfam" id="TIGR00962">
    <property type="entry name" value="atpA"/>
    <property type="match status" value="2"/>
</dbReference>
<evidence type="ECO:0000256" key="7">
    <source>
        <dbReference type="ARBA" id="ARBA00022781"/>
    </source>
</evidence>
<proteinExistence type="inferred from homology"/>
<dbReference type="EMBL" id="PYDT01001761">
    <property type="protein sequence ID" value="THU42364.1"/>
    <property type="molecule type" value="Genomic_DNA"/>
</dbReference>
<dbReference type="AlphaFoldDB" id="A0A4S8I513"/>
<dbReference type="PROSITE" id="PS00152">
    <property type="entry name" value="ATPASE_ALPHA_BETA"/>
    <property type="match status" value="2"/>
</dbReference>
<evidence type="ECO:0000256" key="13">
    <source>
        <dbReference type="ARBA" id="ARBA00037296"/>
    </source>
</evidence>
<dbReference type="CDD" id="cd18116">
    <property type="entry name" value="ATP-synt_F1_alpha_N"/>
    <property type="match status" value="6"/>
</dbReference>
<dbReference type="InterPro" id="IPR036121">
    <property type="entry name" value="ATPase_F1/V1/A1_a/bsu_N_sf"/>
</dbReference>
<evidence type="ECO:0000256" key="2">
    <source>
        <dbReference type="ARBA" id="ARBA00008936"/>
    </source>
</evidence>
<name>A0A4S8I513_MUSBA</name>
<evidence type="ECO:0000256" key="5">
    <source>
        <dbReference type="ARBA" id="ARBA00022448"/>
    </source>
</evidence>
<evidence type="ECO:0000259" key="15">
    <source>
        <dbReference type="Pfam" id="PF00306"/>
    </source>
</evidence>
<dbReference type="Pfam" id="PF00306">
    <property type="entry name" value="ATP-synt_ab_C"/>
    <property type="match status" value="2"/>
</dbReference>
<dbReference type="GO" id="GO:0005524">
    <property type="term" value="F:ATP binding"/>
    <property type="evidence" value="ECO:0007669"/>
    <property type="project" value="UniProtKB-KW"/>
</dbReference>
<feature type="domain" description="ATPase F1/V1/A1 complex alpha/beta subunit N-terminal" evidence="16">
    <location>
        <begin position="29"/>
        <end position="93"/>
    </location>
</feature>
<dbReference type="InterPro" id="IPR020003">
    <property type="entry name" value="ATPase_a/bsu_AS"/>
</dbReference>
<feature type="domain" description="ATP synthase alpha subunit C-terminal" evidence="15">
    <location>
        <begin position="954"/>
        <end position="989"/>
    </location>
</feature>
<dbReference type="PANTHER" id="PTHR48082">
    <property type="entry name" value="ATP SYNTHASE SUBUNIT ALPHA, MITOCHONDRIAL"/>
    <property type="match status" value="1"/>
</dbReference>
<feature type="domain" description="ATPase F1/V1/A1 complex alpha/beta subunit N-terminal" evidence="16">
    <location>
        <begin position="509"/>
        <end position="563"/>
    </location>
</feature>
<feature type="domain" description="ATPase F1/V1/A1 complex alpha/beta subunit N-terminal" evidence="16">
    <location>
        <begin position="453"/>
        <end position="507"/>
    </location>
</feature>
<dbReference type="GO" id="GO:0046933">
    <property type="term" value="F:proton-transporting ATP synthase activity, rotational mechanism"/>
    <property type="evidence" value="ECO:0007669"/>
    <property type="project" value="InterPro"/>
</dbReference>
<keyword evidence="18" id="KW-1185">Reference proteome</keyword>
<evidence type="ECO:0000313" key="17">
    <source>
        <dbReference type="EMBL" id="THU42364.1"/>
    </source>
</evidence>
<dbReference type="SUPFAM" id="SSF47917">
    <property type="entry name" value="C-terminal domain of alpha and beta subunits of F1 ATP synthase"/>
    <property type="match status" value="2"/>
</dbReference>
<evidence type="ECO:0000256" key="10">
    <source>
        <dbReference type="ARBA" id="ARBA00023136"/>
    </source>
</evidence>
<dbReference type="InterPro" id="IPR000793">
    <property type="entry name" value="ATP_synth_asu_C"/>
</dbReference>
<comment type="function">
    <text evidence="13">Mitochondrial membrane ATP synthase (F(1)F(0) ATP synthase or Complex V) produces ATP from ADP in the presence of a proton gradient across the membrane which is generated by electron transport complexes of the respiratory chain. F-type ATPases consist of two structural domains, F(1) - containing the extramembraneous catalytic core, and F(0) - containing the membrane proton channel, linked together by a central stalk and a peripheral stalk. During catalysis, ATP synthesis in the catalytic domain of F(1) is coupled via a rotary mechanism of the central stalk subunits to proton translocation. Subunits alpha and beta form the catalytic core in F(1). Rotation of the central stalk against the surrounding alpha(3)beta(3) subunits leads to hydrolysis of ATP in three separate catalytic sites on the beta subunits. Subunit alpha does not bear the catalytic high-affinity ATP-binding sites.</text>
</comment>
<dbReference type="InterPro" id="IPR038376">
    <property type="entry name" value="ATP_synth_asu_C_sf"/>
</dbReference>
<dbReference type="PANTHER" id="PTHR48082:SF2">
    <property type="entry name" value="ATP SYNTHASE SUBUNIT ALPHA, MITOCHONDRIAL"/>
    <property type="match status" value="1"/>
</dbReference>
<dbReference type="Pfam" id="PF02874">
    <property type="entry name" value="ATP-synt_ab_N"/>
    <property type="match status" value="5"/>
</dbReference>
<comment type="similarity">
    <text evidence="2">Belongs to the ATPase alpha/beta chains family.</text>
</comment>
<keyword evidence="10" id="KW-0472">Membrane</keyword>
<feature type="domain" description="ATP synthase alpha subunit C-terminal" evidence="15">
    <location>
        <begin position="372"/>
        <end position="407"/>
    </location>
</feature>
<feature type="domain" description="ATPase F1/V1/A1 complex alpha/beta subunit N-terminal" evidence="16">
    <location>
        <begin position="621"/>
        <end position="675"/>
    </location>
</feature>
<dbReference type="NCBIfam" id="NF009884">
    <property type="entry name" value="PRK13343.1"/>
    <property type="match status" value="2"/>
</dbReference>
<dbReference type="SUPFAM" id="SSF52540">
    <property type="entry name" value="P-loop containing nucleoside triphosphate hydrolases"/>
    <property type="match status" value="2"/>
</dbReference>
<feature type="domain" description="ATPase F1/V1/A1 complex alpha/beta subunit nucleotide-binding" evidence="14">
    <location>
        <begin position="732"/>
        <end position="947"/>
    </location>
</feature>
<dbReference type="Proteomes" id="UP000317650">
    <property type="component" value="Unassembled WGS sequence"/>
</dbReference>
<keyword evidence="7" id="KW-0375">Hydrogen ion transport</keyword>
<evidence type="ECO:0000256" key="9">
    <source>
        <dbReference type="ARBA" id="ARBA00023065"/>
    </source>
</evidence>
<dbReference type="CDD" id="cd01132">
    <property type="entry name" value="F1-ATPase_alpha_CD"/>
    <property type="match status" value="2"/>
</dbReference>
<dbReference type="InterPro" id="IPR005294">
    <property type="entry name" value="ATP_synth_F1_asu"/>
</dbReference>
<dbReference type="InterPro" id="IPR027417">
    <property type="entry name" value="P-loop_NTPase"/>
</dbReference>
<evidence type="ECO:0000256" key="8">
    <source>
        <dbReference type="ARBA" id="ARBA00022840"/>
    </source>
</evidence>
<dbReference type="InterPro" id="IPR000194">
    <property type="entry name" value="ATPase_F1/V1/A1_a/bsu_nucl-bd"/>
</dbReference>
<evidence type="ECO:0000256" key="1">
    <source>
        <dbReference type="ARBA" id="ARBA00004273"/>
    </source>
</evidence>
<comment type="caution">
    <text evidence="17">The sequence shown here is derived from an EMBL/GenBank/DDBJ whole genome shotgun (WGS) entry which is preliminary data.</text>
</comment>
<keyword evidence="5" id="KW-0813">Transport</keyword>
<reference evidence="17 18" key="1">
    <citation type="journal article" date="2019" name="Nat. Plants">
        <title>Genome sequencing of Musa balbisiana reveals subgenome evolution and function divergence in polyploid bananas.</title>
        <authorList>
            <person name="Yao X."/>
        </authorList>
    </citation>
    <scope>NUCLEOTIDE SEQUENCE [LARGE SCALE GENOMIC DNA]</scope>
    <source>
        <strain evidence="18">cv. DH-PKW</strain>
        <tissue evidence="17">Leaves</tissue>
    </source>
</reference>
<dbReference type="GO" id="GO:0045259">
    <property type="term" value="C:proton-transporting ATP synthase complex"/>
    <property type="evidence" value="ECO:0007669"/>
    <property type="project" value="UniProtKB-KW"/>
</dbReference>
<dbReference type="HAMAP" id="MF_01346">
    <property type="entry name" value="ATP_synth_alpha_bact"/>
    <property type="match status" value="2"/>
</dbReference>
<accession>A0A4S8I513</accession>
<dbReference type="Pfam" id="PF00006">
    <property type="entry name" value="ATP-synt_ab"/>
    <property type="match status" value="2"/>
</dbReference>
<organism evidence="17 18">
    <name type="scientific">Musa balbisiana</name>
    <name type="common">Banana</name>
    <dbReference type="NCBI Taxonomy" id="52838"/>
    <lineage>
        <taxon>Eukaryota</taxon>
        <taxon>Viridiplantae</taxon>
        <taxon>Streptophyta</taxon>
        <taxon>Embryophyta</taxon>
        <taxon>Tracheophyta</taxon>
        <taxon>Spermatophyta</taxon>
        <taxon>Magnoliopsida</taxon>
        <taxon>Liliopsida</taxon>
        <taxon>Zingiberales</taxon>
        <taxon>Musaceae</taxon>
        <taxon>Musa</taxon>
    </lineage>
</organism>
<dbReference type="SUPFAM" id="SSF50615">
    <property type="entry name" value="N-terminal domain of alpha and beta subunits of F1 ATP synthase"/>
    <property type="match status" value="6"/>
</dbReference>
<evidence type="ECO:0000256" key="6">
    <source>
        <dbReference type="ARBA" id="ARBA00022741"/>
    </source>
</evidence>
<feature type="domain" description="ATPase F1/V1/A1 complex alpha/beta subunit nucleotide-binding" evidence="14">
    <location>
        <begin position="150"/>
        <end position="365"/>
    </location>
</feature>
<comment type="subunit">
    <text evidence="3">F-type ATPases have 2 components, CF(1) - the catalytic core - and CF(0) - the membrane proton channel. CF(1) has five subunits: alpha(3), beta(3), gamma(1), delta(1), epsilon(1). CF(0) has three main subunits: a, b and c.</text>
</comment>
<comment type="subcellular location">
    <subcellularLocation>
        <location evidence="1">Mitochondrion inner membrane</location>
    </subcellularLocation>
</comment>
<evidence type="ECO:0000259" key="16">
    <source>
        <dbReference type="Pfam" id="PF02874"/>
    </source>
</evidence>
<evidence type="ECO:0000256" key="12">
    <source>
        <dbReference type="ARBA" id="ARBA00023310"/>
    </source>
</evidence>
<evidence type="ECO:0000256" key="4">
    <source>
        <dbReference type="ARBA" id="ARBA00016087"/>
    </source>
</evidence>
<dbReference type="FunFam" id="2.40.30.20:FF:000001">
    <property type="entry name" value="ATP synthase subunit alpha"/>
    <property type="match status" value="1"/>
</dbReference>
<dbReference type="FunFam" id="3.40.50.300:FF:000002">
    <property type="entry name" value="ATP synthase subunit alpha"/>
    <property type="match status" value="2"/>
</dbReference>
<keyword evidence="9" id="KW-0406">Ion transport</keyword>
<dbReference type="STRING" id="52838.A0A4S8I513"/>
<dbReference type="Gene3D" id="2.40.30.20">
    <property type="match status" value="6"/>
</dbReference>
<dbReference type="InterPro" id="IPR033732">
    <property type="entry name" value="ATP_synth_F1_a_nt-bd_dom"/>
</dbReference>
<evidence type="ECO:0000256" key="3">
    <source>
        <dbReference type="ARBA" id="ARBA00011648"/>
    </source>
</evidence>
<dbReference type="GO" id="GO:0043531">
    <property type="term" value="F:ADP binding"/>
    <property type="evidence" value="ECO:0007669"/>
    <property type="project" value="TreeGrafter"/>
</dbReference>
<feature type="domain" description="ATPase F1/V1/A1 complex alpha/beta subunit N-terminal" evidence="16">
    <location>
        <begin position="565"/>
        <end position="619"/>
    </location>
</feature>
<keyword evidence="8" id="KW-0067">ATP-binding</keyword>
<evidence type="ECO:0000256" key="11">
    <source>
        <dbReference type="ARBA" id="ARBA00023196"/>
    </source>
</evidence>